<dbReference type="AlphaFoldDB" id="A0A7T5R0F8"/>
<dbReference type="PANTHER" id="PTHR10434">
    <property type="entry name" value="1-ACYL-SN-GLYCEROL-3-PHOSPHATE ACYLTRANSFERASE"/>
    <property type="match status" value="1"/>
</dbReference>
<feature type="chain" id="PRO_5032414085" evidence="6">
    <location>
        <begin position="26"/>
        <end position="269"/>
    </location>
</feature>
<dbReference type="PANTHER" id="PTHR10434:SF64">
    <property type="entry name" value="1-ACYL-SN-GLYCEROL-3-PHOSPHATE ACYLTRANSFERASE-RELATED"/>
    <property type="match status" value="1"/>
</dbReference>
<accession>A0A7T5R0F8</accession>
<dbReference type="GO" id="GO:0006654">
    <property type="term" value="P:phosphatidic acid biosynthetic process"/>
    <property type="evidence" value="ECO:0007669"/>
    <property type="project" value="TreeGrafter"/>
</dbReference>
<dbReference type="EMBL" id="CP066681">
    <property type="protein sequence ID" value="QQG35243.1"/>
    <property type="molecule type" value="Genomic_DNA"/>
</dbReference>
<evidence type="ECO:0000259" key="7">
    <source>
        <dbReference type="SMART" id="SM00563"/>
    </source>
</evidence>
<evidence type="ECO:0000256" key="1">
    <source>
        <dbReference type="ARBA" id="ARBA00005189"/>
    </source>
</evidence>
<evidence type="ECO:0000313" key="8">
    <source>
        <dbReference type="EMBL" id="QQG35243.1"/>
    </source>
</evidence>
<evidence type="ECO:0000313" key="9">
    <source>
        <dbReference type="Proteomes" id="UP000595362"/>
    </source>
</evidence>
<sequence length="269" mass="29728">MKVLRALGRMIGAIGLMLGLSLAHAAARPFMADKKAMPRLMHRKLCDLFNLTIKYQGAPDDRRQKIVVANHLSSLDGFVVGSRFDGAFVAMADIVRWPVVGPLASWLGKGLGTMFIERTKAYLPRAHYKIVRTLNRGESIIFFPESHTKNGKSRDVGQFKAGLFKVLFNEAVDRDNKPLNVDRPLPIQPVAIRVLEVAGKDATTDNDAQAVYCWGDTYGLKHFWNILSCPGMTLEVTALPPLDPKDFGNRLDLANTAQKMVRDAVLGIG</sequence>
<dbReference type="SUPFAM" id="SSF69593">
    <property type="entry name" value="Glycerol-3-phosphate (1)-acyltransferase"/>
    <property type="match status" value="1"/>
</dbReference>
<feature type="domain" description="Phospholipid/glycerol acyltransferase" evidence="7">
    <location>
        <begin position="65"/>
        <end position="195"/>
    </location>
</feature>
<keyword evidence="5 8" id="KW-0012">Acyltransferase</keyword>
<dbReference type="SMART" id="SM00563">
    <property type="entry name" value="PlsC"/>
    <property type="match status" value="1"/>
</dbReference>
<dbReference type="CDD" id="cd07989">
    <property type="entry name" value="LPLAT_AGPAT-like"/>
    <property type="match status" value="1"/>
</dbReference>
<evidence type="ECO:0000256" key="5">
    <source>
        <dbReference type="ARBA" id="ARBA00023315"/>
    </source>
</evidence>
<keyword evidence="3 8" id="KW-0808">Transferase</keyword>
<evidence type="ECO:0000256" key="3">
    <source>
        <dbReference type="ARBA" id="ARBA00022679"/>
    </source>
</evidence>
<keyword evidence="4" id="KW-0443">Lipid metabolism</keyword>
<dbReference type="GO" id="GO:0003841">
    <property type="term" value="F:1-acylglycerol-3-phosphate O-acyltransferase activity"/>
    <property type="evidence" value="ECO:0007669"/>
    <property type="project" value="TreeGrafter"/>
</dbReference>
<keyword evidence="6" id="KW-0732">Signal</keyword>
<protein>
    <submittedName>
        <fullName evidence="8">1-acyl-sn-glycerol-3-phosphate acyltransferase</fullName>
    </submittedName>
</protein>
<gene>
    <name evidence="8" type="ORF">HYS17_06660</name>
</gene>
<feature type="signal peptide" evidence="6">
    <location>
        <begin position="1"/>
        <end position="25"/>
    </location>
</feature>
<keyword evidence="2" id="KW-0444">Lipid biosynthesis</keyword>
<evidence type="ECO:0000256" key="4">
    <source>
        <dbReference type="ARBA" id="ARBA00023098"/>
    </source>
</evidence>
<reference evidence="8 9" key="1">
    <citation type="submission" date="2020-07" db="EMBL/GenBank/DDBJ databases">
        <title>Huge and variable diversity of episymbiotic CPR bacteria and DPANN archaea in groundwater ecosystems.</title>
        <authorList>
            <person name="He C.Y."/>
            <person name="Keren R."/>
            <person name="Whittaker M."/>
            <person name="Farag I.F."/>
            <person name="Doudna J."/>
            <person name="Cate J.H.D."/>
            <person name="Banfield J.F."/>
        </authorList>
    </citation>
    <scope>NUCLEOTIDE SEQUENCE [LARGE SCALE GENOMIC DNA]</scope>
    <source>
        <strain evidence="8">NC_groundwater_70_Ag_B-0.1um_54_66</strain>
    </source>
</reference>
<name>A0A7T5R0F8_9BACT</name>
<comment type="pathway">
    <text evidence="1">Lipid metabolism.</text>
</comment>
<evidence type="ECO:0000256" key="6">
    <source>
        <dbReference type="SAM" id="SignalP"/>
    </source>
</evidence>
<dbReference type="Proteomes" id="UP000595362">
    <property type="component" value="Chromosome"/>
</dbReference>
<dbReference type="Pfam" id="PF01553">
    <property type="entry name" value="Acyltransferase"/>
    <property type="match status" value="1"/>
</dbReference>
<evidence type="ECO:0000256" key="2">
    <source>
        <dbReference type="ARBA" id="ARBA00022516"/>
    </source>
</evidence>
<dbReference type="InterPro" id="IPR002123">
    <property type="entry name" value="Plipid/glycerol_acylTrfase"/>
</dbReference>
<proteinExistence type="predicted"/>
<organism evidence="8 9">
    <name type="scientific">Micavibrio aeruginosavorus</name>
    <dbReference type="NCBI Taxonomy" id="349221"/>
    <lineage>
        <taxon>Bacteria</taxon>
        <taxon>Pseudomonadati</taxon>
        <taxon>Bdellovibrionota</taxon>
        <taxon>Bdellovibrionia</taxon>
        <taxon>Bdellovibrionales</taxon>
        <taxon>Pseudobdellovibrionaceae</taxon>
        <taxon>Micavibrio</taxon>
    </lineage>
</organism>